<dbReference type="Gene3D" id="3.90.550.10">
    <property type="entry name" value="Spore Coat Polysaccharide Biosynthesis Protein SpsA, Chain A"/>
    <property type="match status" value="1"/>
</dbReference>
<evidence type="ECO:0000256" key="2">
    <source>
        <dbReference type="ARBA" id="ARBA00022679"/>
    </source>
</evidence>
<evidence type="ECO:0000256" key="3">
    <source>
        <dbReference type="ARBA" id="ARBA00022723"/>
    </source>
</evidence>
<gene>
    <name evidence="8 10" type="primary">mobA</name>
    <name evidence="10" type="ORF">F5I99_06080</name>
</gene>
<comment type="catalytic activity">
    <reaction evidence="8">
        <text>Mo-molybdopterin + GTP + H(+) = Mo-molybdopterin guanine dinucleotide + diphosphate</text>
        <dbReference type="Rhea" id="RHEA:34243"/>
        <dbReference type="ChEBI" id="CHEBI:15378"/>
        <dbReference type="ChEBI" id="CHEBI:33019"/>
        <dbReference type="ChEBI" id="CHEBI:37565"/>
        <dbReference type="ChEBI" id="CHEBI:71302"/>
        <dbReference type="ChEBI" id="CHEBI:71310"/>
        <dbReference type="EC" id="2.7.7.77"/>
    </reaction>
</comment>
<keyword evidence="10" id="KW-0548">Nucleotidyltransferase</keyword>
<keyword evidence="5 8" id="KW-0460">Magnesium</keyword>
<evidence type="ECO:0000256" key="1">
    <source>
        <dbReference type="ARBA" id="ARBA00022490"/>
    </source>
</evidence>
<evidence type="ECO:0000256" key="8">
    <source>
        <dbReference type="HAMAP-Rule" id="MF_00316"/>
    </source>
</evidence>
<comment type="caution">
    <text evidence="8">Lacks conserved residue(s) required for the propagation of feature annotation.</text>
</comment>
<evidence type="ECO:0000256" key="5">
    <source>
        <dbReference type="ARBA" id="ARBA00022842"/>
    </source>
</evidence>
<feature type="binding site" evidence="8">
    <location>
        <begin position="12"/>
        <end position="14"/>
    </location>
    <ligand>
        <name>GTP</name>
        <dbReference type="ChEBI" id="CHEBI:37565"/>
    </ligand>
</feature>
<protein>
    <recommendedName>
        <fullName evidence="8">Molybdenum cofactor guanylyltransferase</fullName>
        <shortName evidence="8">MoCo guanylyltransferase</shortName>
        <ecNumber evidence="8">2.7.7.77</ecNumber>
    </recommendedName>
    <alternativeName>
        <fullName evidence="8">GTP:molybdopterin guanylyltransferase</fullName>
    </alternativeName>
    <alternativeName>
        <fullName evidence="8">Mo-MPT guanylyltransferase</fullName>
    </alternativeName>
    <alternativeName>
        <fullName evidence="8">Molybdopterin guanylyltransferase</fullName>
    </alternativeName>
    <alternativeName>
        <fullName evidence="8">Molybdopterin-guanine dinucleotide synthase</fullName>
        <shortName evidence="8">MGD synthase</shortName>
    </alternativeName>
</protein>
<comment type="similarity">
    <text evidence="8">Belongs to the MobA family.</text>
</comment>
<keyword evidence="7 8" id="KW-0501">Molybdenum cofactor biosynthesis</keyword>
<evidence type="ECO:0000313" key="11">
    <source>
        <dbReference type="Proteomes" id="UP000325606"/>
    </source>
</evidence>
<keyword evidence="6 8" id="KW-0342">GTP-binding</keyword>
<dbReference type="RefSeq" id="WP_151054131.1">
    <property type="nucleotide sequence ID" value="NZ_CP044222.1"/>
</dbReference>
<dbReference type="InterPro" id="IPR025877">
    <property type="entry name" value="MobA-like_NTP_Trfase"/>
</dbReference>
<dbReference type="PANTHER" id="PTHR19136:SF81">
    <property type="entry name" value="MOLYBDENUM COFACTOR GUANYLYLTRANSFERASE"/>
    <property type="match status" value="1"/>
</dbReference>
<evidence type="ECO:0000259" key="9">
    <source>
        <dbReference type="Pfam" id="PF12804"/>
    </source>
</evidence>
<name>A0A5J6LC95_9GAMM</name>
<feature type="binding site" evidence="8">
    <location>
        <position position="25"/>
    </location>
    <ligand>
        <name>GTP</name>
        <dbReference type="ChEBI" id="CHEBI:37565"/>
    </ligand>
</feature>
<dbReference type="AlphaFoldDB" id="A0A5J6LC95"/>
<comment type="domain">
    <text evidence="8">The N-terminal domain determines nucleotide recognition and specific binding, while the C-terminal domain determines the specific binding to the target protein.</text>
</comment>
<reference evidence="10 11" key="1">
    <citation type="submission" date="2019-09" db="EMBL/GenBank/DDBJ databases">
        <title>Nitrincola iocasae sp. nov., a bacterium isolated from the sediment collected at a cold seep field in South China Sea.</title>
        <authorList>
            <person name="Zhang H."/>
            <person name="Wang H."/>
            <person name="Li C."/>
        </authorList>
    </citation>
    <scope>NUCLEOTIDE SEQUENCE [LARGE SCALE GENOMIC DNA]</scope>
    <source>
        <strain evidence="10 11">KXZD1103</strain>
    </source>
</reference>
<dbReference type="GO" id="GO:0005737">
    <property type="term" value="C:cytoplasm"/>
    <property type="evidence" value="ECO:0007669"/>
    <property type="project" value="UniProtKB-SubCell"/>
</dbReference>
<dbReference type="SUPFAM" id="SSF53448">
    <property type="entry name" value="Nucleotide-diphospho-sugar transferases"/>
    <property type="match status" value="1"/>
</dbReference>
<feature type="domain" description="MobA-like NTP transferase" evidence="9">
    <location>
        <begin position="9"/>
        <end position="164"/>
    </location>
</feature>
<organism evidence="10 11">
    <name type="scientific">Nitrincola iocasae</name>
    <dbReference type="NCBI Taxonomy" id="2614693"/>
    <lineage>
        <taxon>Bacteria</taxon>
        <taxon>Pseudomonadati</taxon>
        <taxon>Pseudomonadota</taxon>
        <taxon>Gammaproteobacteria</taxon>
        <taxon>Oceanospirillales</taxon>
        <taxon>Oceanospirillaceae</taxon>
        <taxon>Nitrincola</taxon>
    </lineage>
</organism>
<evidence type="ECO:0000256" key="4">
    <source>
        <dbReference type="ARBA" id="ARBA00022741"/>
    </source>
</evidence>
<dbReference type="InterPro" id="IPR029044">
    <property type="entry name" value="Nucleotide-diphossugar_trans"/>
</dbReference>
<accession>A0A5J6LC95</accession>
<comment type="subunit">
    <text evidence="8">Monomer.</text>
</comment>
<evidence type="ECO:0000256" key="7">
    <source>
        <dbReference type="ARBA" id="ARBA00023150"/>
    </source>
</evidence>
<feature type="binding site" evidence="8">
    <location>
        <position position="101"/>
    </location>
    <ligand>
        <name>GTP</name>
        <dbReference type="ChEBI" id="CHEBI:37565"/>
    </ligand>
</feature>
<comment type="cofactor">
    <cofactor evidence="8">
        <name>Mg(2+)</name>
        <dbReference type="ChEBI" id="CHEBI:18420"/>
    </cofactor>
</comment>
<feature type="binding site" evidence="8">
    <location>
        <position position="71"/>
    </location>
    <ligand>
        <name>GTP</name>
        <dbReference type="ChEBI" id="CHEBI:37565"/>
    </ligand>
</feature>
<dbReference type="EC" id="2.7.7.77" evidence="8"/>
<dbReference type="CDD" id="cd02503">
    <property type="entry name" value="MobA"/>
    <property type="match status" value="1"/>
</dbReference>
<keyword evidence="11" id="KW-1185">Reference proteome</keyword>
<dbReference type="GO" id="GO:0061603">
    <property type="term" value="F:molybdenum cofactor guanylyltransferase activity"/>
    <property type="evidence" value="ECO:0007669"/>
    <property type="project" value="UniProtKB-EC"/>
</dbReference>
<dbReference type="GO" id="GO:0046872">
    <property type="term" value="F:metal ion binding"/>
    <property type="evidence" value="ECO:0007669"/>
    <property type="project" value="UniProtKB-KW"/>
</dbReference>
<evidence type="ECO:0000256" key="6">
    <source>
        <dbReference type="ARBA" id="ARBA00023134"/>
    </source>
</evidence>
<comment type="function">
    <text evidence="8">Transfers a GMP moiety from GTP to Mo-molybdopterin (Mo-MPT) cofactor (Moco or molybdenum cofactor) to form Mo-molybdopterin guanine dinucleotide (Mo-MGD) cofactor.</text>
</comment>
<comment type="subcellular location">
    <subcellularLocation>
        <location evidence="8">Cytoplasm</location>
    </subcellularLocation>
</comment>
<dbReference type="PANTHER" id="PTHR19136">
    <property type="entry name" value="MOLYBDENUM COFACTOR GUANYLYLTRANSFERASE"/>
    <property type="match status" value="1"/>
</dbReference>
<dbReference type="InterPro" id="IPR013482">
    <property type="entry name" value="Molybde_CF_guanTrfase"/>
</dbReference>
<keyword evidence="4 8" id="KW-0547">Nucleotide-binding</keyword>
<keyword evidence="3 8" id="KW-0479">Metal-binding</keyword>
<proteinExistence type="inferred from homology"/>
<dbReference type="Pfam" id="PF12804">
    <property type="entry name" value="NTP_transf_3"/>
    <property type="match status" value="1"/>
</dbReference>
<dbReference type="GO" id="GO:1902758">
    <property type="term" value="P:bis(molybdopterin guanine dinucleotide)molybdenum biosynthetic process"/>
    <property type="evidence" value="ECO:0007669"/>
    <property type="project" value="TreeGrafter"/>
</dbReference>
<dbReference type="EMBL" id="CP044222">
    <property type="protein sequence ID" value="QEW06100.1"/>
    <property type="molecule type" value="Genomic_DNA"/>
</dbReference>
<dbReference type="NCBIfam" id="TIGR02665">
    <property type="entry name" value="molyb_mobA"/>
    <property type="match status" value="1"/>
</dbReference>
<dbReference type="HAMAP" id="MF_00316">
    <property type="entry name" value="MobA"/>
    <property type="match status" value="1"/>
</dbReference>
<dbReference type="KEGG" id="nik:F5I99_06080"/>
<dbReference type="Proteomes" id="UP000325606">
    <property type="component" value="Chromosome"/>
</dbReference>
<keyword evidence="2 8" id="KW-0808">Transferase</keyword>
<evidence type="ECO:0000313" key="10">
    <source>
        <dbReference type="EMBL" id="QEW06100.1"/>
    </source>
</evidence>
<sequence>MMQNTAVTGVILAGGQGRRMGGEDKGWVDFQGRPMIQHILERLSDQVDEVIIVANRNQTRYADLGVRVVEDLISGFQGPLVGIATGLTYASHDQVVFVPCDGPFISRELVNRFSEEFSNSGKPVIVADDGERLQPMVVMLQKQLLPELQSALHAGERKPDRWYAAMGMAQVSFTADSLYNFNTHEQITPKS</sequence>
<keyword evidence="1 8" id="KW-0963">Cytoplasm</keyword>
<feature type="binding site" evidence="8">
    <location>
        <position position="101"/>
    </location>
    <ligand>
        <name>Mg(2+)</name>
        <dbReference type="ChEBI" id="CHEBI:18420"/>
    </ligand>
</feature>
<dbReference type="GO" id="GO:0005525">
    <property type="term" value="F:GTP binding"/>
    <property type="evidence" value="ECO:0007669"/>
    <property type="project" value="UniProtKB-UniRule"/>
</dbReference>